<gene>
    <name evidence="1" type="ORF">PFMC_01415</name>
</gene>
<evidence type="ECO:0000313" key="2">
    <source>
        <dbReference type="Proteomes" id="UP000030694"/>
    </source>
</evidence>
<organism evidence="1 2">
    <name type="scientific">Plasmodium falciparum (isolate Camp / Malaysia)</name>
    <dbReference type="NCBI Taxonomy" id="5835"/>
    <lineage>
        <taxon>Eukaryota</taxon>
        <taxon>Sar</taxon>
        <taxon>Alveolata</taxon>
        <taxon>Apicomplexa</taxon>
        <taxon>Aconoidasida</taxon>
        <taxon>Haemosporida</taxon>
        <taxon>Plasmodiidae</taxon>
        <taxon>Plasmodium</taxon>
        <taxon>Plasmodium (Laverania)</taxon>
    </lineage>
</organism>
<proteinExistence type="predicted"/>
<evidence type="ECO:0000313" key="1">
    <source>
        <dbReference type="EMBL" id="ETW62680.1"/>
    </source>
</evidence>
<name>A0A024XC63_PLAFC</name>
<protein>
    <submittedName>
        <fullName evidence="1">Uncharacterized protein</fullName>
    </submittedName>
</protein>
<accession>A0A024XC63</accession>
<dbReference type="EMBL" id="KI927492">
    <property type="protein sequence ID" value="ETW62680.1"/>
    <property type="molecule type" value="Genomic_DNA"/>
</dbReference>
<dbReference type="Proteomes" id="UP000030694">
    <property type="component" value="Unassembled WGS sequence"/>
</dbReference>
<dbReference type="AlphaFoldDB" id="A0A024XC63"/>
<reference evidence="1 2" key="1">
    <citation type="submission" date="2013-02" db="EMBL/GenBank/DDBJ databases">
        <title>The Genome Annotation of Plasmodium falciparum CAMP/Malaysia.</title>
        <authorList>
            <consortium name="The Broad Institute Genome Sequencing Platform"/>
            <consortium name="The Broad Institute Genome Sequencing Center for Infectious Disease"/>
            <person name="Neafsey D."/>
            <person name="Hoffman S."/>
            <person name="Volkman S."/>
            <person name="Rosenthal P."/>
            <person name="Walker B."/>
            <person name="Young S.K."/>
            <person name="Zeng Q."/>
            <person name="Gargeya S."/>
            <person name="Fitzgerald M."/>
            <person name="Haas B."/>
            <person name="Abouelleil A."/>
            <person name="Allen A.W."/>
            <person name="Alvarado L."/>
            <person name="Arachchi H.M."/>
            <person name="Berlin A.M."/>
            <person name="Chapman S.B."/>
            <person name="Gainer-Dewar J."/>
            <person name="Goldberg J."/>
            <person name="Griggs A."/>
            <person name="Gujja S."/>
            <person name="Hansen M."/>
            <person name="Howarth C."/>
            <person name="Imamovic A."/>
            <person name="Ireland A."/>
            <person name="Larimer J."/>
            <person name="McCowan C."/>
            <person name="Murphy C."/>
            <person name="Pearson M."/>
            <person name="Poon T.W."/>
            <person name="Priest M."/>
            <person name="Roberts A."/>
            <person name="Saif S."/>
            <person name="Shea T."/>
            <person name="Sisk P."/>
            <person name="Sykes S."/>
            <person name="Wortman J."/>
            <person name="Nusbaum C."/>
            <person name="Birren B."/>
        </authorList>
    </citation>
    <scope>NUCLEOTIDE SEQUENCE [LARGE SCALE GENOMIC DNA]</scope>
    <source>
        <strain evidence="1 2">CAMP/Malaysia</strain>
    </source>
</reference>
<reference evidence="1 2" key="2">
    <citation type="submission" date="2013-02" db="EMBL/GenBank/DDBJ databases">
        <title>The Genome Sequence of Plasmodium falciparum CAMP/Malaysia.</title>
        <authorList>
            <consortium name="The Broad Institute Genome Sequencing Platform"/>
            <consortium name="The Broad Institute Genome Sequencing Center for Infectious Disease"/>
            <person name="Neafsey D."/>
            <person name="Cheeseman I."/>
            <person name="Volkman S."/>
            <person name="Adams J."/>
            <person name="Walker B."/>
            <person name="Young S.K."/>
            <person name="Zeng Q."/>
            <person name="Gargeya S."/>
            <person name="Fitzgerald M."/>
            <person name="Haas B."/>
            <person name="Abouelleil A."/>
            <person name="Alvarado L."/>
            <person name="Arachchi H.M."/>
            <person name="Berlin A.M."/>
            <person name="Chapman S.B."/>
            <person name="Dewar J."/>
            <person name="Goldberg J."/>
            <person name="Griggs A."/>
            <person name="Gujja S."/>
            <person name="Hansen M."/>
            <person name="Howarth C."/>
            <person name="Imamovic A."/>
            <person name="Larimer J."/>
            <person name="McCowan C."/>
            <person name="Murphy C."/>
            <person name="Neiman D."/>
            <person name="Pearson M."/>
            <person name="Priest M."/>
            <person name="Roberts A."/>
            <person name="Saif S."/>
            <person name="Shea T."/>
            <person name="Sisk P."/>
            <person name="Sykes S."/>
            <person name="Wortman J."/>
            <person name="Nusbaum C."/>
            <person name="Birren B."/>
        </authorList>
    </citation>
    <scope>NUCLEOTIDE SEQUENCE [LARGE SCALE GENOMIC DNA]</scope>
    <source>
        <strain evidence="1 2">CAMP/Malaysia</strain>
    </source>
</reference>
<sequence length="81" mass="10129">MDIYLYVTISHINIHTPYIFYHNSYNIQKIHINNRFLKMVYIRRQNIFVKKISYYMKTSSIKFEEYFNCTFLPECLFYYSI</sequence>